<dbReference type="AlphaFoldDB" id="A0A2A4FCA7"/>
<sequence length="67" mass="7842">MNDYPKREKNAKDGQQEQVEARATDDGMPVVHPEWQRRHARSWKAVTPKQRIADARKRLGMGYLPKL</sequence>
<reference evidence="2 3" key="1">
    <citation type="submission" date="2017-01" db="EMBL/GenBank/DDBJ databases">
        <title>Whole-Genome Shotgun Sequencing of Two beta-Proteobacterial Species in Search of the Bulgecin Biosynthetic Cluster.</title>
        <authorList>
            <person name="Horsman M.E."/>
            <person name="Marous D.R."/>
            <person name="Li R."/>
            <person name="Oliver R.A."/>
            <person name="Byun B."/>
            <person name="Emrich S.J."/>
            <person name="Boggess B."/>
            <person name="Townsend C.A."/>
            <person name="Mobashery S."/>
        </authorList>
    </citation>
    <scope>NUCLEOTIDE SEQUENCE [LARGE SCALE GENOMIC DNA]</scope>
    <source>
        <strain evidence="2 3">ATCC 31433</strain>
    </source>
</reference>
<organism evidence="2 3">
    <name type="scientific">Burkholderia ubonensis subsp. mesacidophila</name>
    <dbReference type="NCBI Taxonomy" id="265293"/>
    <lineage>
        <taxon>Bacteria</taxon>
        <taxon>Pseudomonadati</taxon>
        <taxon>Pseudomonadota</taxon>
        <taxon>Betaproteobacteria</taxon>
        <taxon>Burkholderiales</taxon>
        <taxon>Burkholderiaceae</taxon>
        <taxon>Burkholderia</taxon>
        <taxon>Burkholderia cepacia complex</taxon>
    </lineage>
</organism>
<proteinExistence type="predicted"/>
<gene>
    <name evidence="2" type="ORF">BZL54_21310</name>
</gene>
<dbReference type="GeneID" id="69006950"/>
<feature type="compositionally biased region" description="Basic and acidic residues" evidence="1">
    <location>
        <begin position="1"/>
        <end position="25"/>
    </location>
</feature>
<dbReference type="RefSeq" id="WP_081538804.1">
    <property type="nucleotide sequence ID" value="NZ_CP020740.1"/>
</dbReference>
<dbReference type="EMBL" id="MTZU01000067">
    <property type="protein sequence ID" value="PCE30234.1"/>
    <property type="molecule type" value="Genomic_DNA"/>
</dbReference>
<protein>
    <submittedName>
        <fullName evidence="2">Uncharacterized protein</fullName>
    </submittedName>
</protein>
<accession>A0A2A4FCA7</accession>
<feature type="region of interest" description="Disordered" evidence="1">
    <location>
        <begin position="1"/>
        <end position="49"/>
    </location>
</feature>
<evidence type="ECO:0000313" key="2">
    <source>
        <dbReference type="EMBL" id="PCE30234.1"/>
    </source>
</evidence>
<comment type="caution">
    <text evidence="2">The sequence shown here is derived from an EMBL/GenBank/DDBJ whole genome shotgun (WGS) entry which is preliminary data.</text>
</comment>
<evidence type="ECO:0000256" key="1">
    <source>
        <dbReference type="SAM" id="MobiDB-lite"/>
    </source>
</evidence>
<dbReference type="Proteomes" id="UP000217994">
    <property type="component" value="Unassembled WGS sequence"/>
</dbReference>
<evidence type="ECO:0000313" key="3">
    <source>
        <dbReference type="Proteomes" id="UP000217994"/>
    </source>
</evidence>
<name>A0A2A4FCA7_9BURK</name>